<proteinExistence type="inferred from homology"/>
<dbReference type="InterPro" id="IPR036428">
    <property type="entry name" value="PCD_sf"/>
</dbReference>
<evidence type="ECO:0000256" key="3">
    <source>
        <dbReference type="ARBA" id="ARBA00013252"/>
    </source>
</evidence>
<dbReference type="CDD" id="cd00488">
    <property type="entry name" value="PCD_DCoH"/>
    <property type="match status" value="1"/>
</dbReference>
<dbReference type="SUPFAM" id="SSF55248">
    <property type="entry name" value="PCD-like"/>
    <property type="match status" value="1"/>
</dbReference>
<evidence type="ECO:0000256" key="1">
    <source>
        <dbReference type="ARBA" id="ARBA00001554"/>
    </source>
</evidence>
<dbReference type="PANTHER" id="PTHR12599:SF0">
    <property type="entry name" value="PTERIN-4-ALPHA-CARBINOLAMINE DEHYDRATASE"/>
    <property type="match status" value="1"/>
</dbReference>
<organism evidence="5 6">
    <name type="scientific">Deinococcus irradiatisoli</name>
    <dbReference type="NCBI Taxonomy" id="2202254"/>
    <lineage>
        <taxon>Bacteria</taxon>
        <taxon>Thermotogati</taxon>
        <taxon>Deinococcota</taxon>
        <taxon>Deinococci</taxon>
        <taxon>Deinococcales</taxon>
        <taxon>Deinococcaceae</taxon>
        <taxon>Deinococcus</taxon>
    </lineage>
</organism>
<gene>
    <name evidence="5" type="ORF">DKM44_09540</name>
</gene>
<dbReference type="Pfam" id="PF01329">
    <property type="entry name" value="Pterin_4a"/>
    <property type="match status" value="1"/>
</dbReference>
<protein>
    <recommendedName>
        <fullName evidence="3">4a-hydroxytetrahydrobiopterin dehydratase</fullName>
        <ecNumber evidence="3">4.2.1.96</ecNumber>
    </recommendedName>
</protein>
<evidence type="ECO:0000313" key="5">
    <source>
        <dbReference type="EMBL" id="AWN23440.1"/>
    </source>
</evidence>
<name>A0A2Z3JJC3_9DEIO</name>
<dbReference type="GO" id="GO:0006729">
    <property type="term" value="P:tetrahydrobiopterin biosynthetic process"/>
    <property type="evidence" value="ECO:0007669"/>
    <property type="project" value="InterPro"/>
</dbReference>
<dbReference type="AlphaFoldDB" id="A0A2Z3JJC3"/>
<dbReference type="EMBL" id="CP029494">
    <property type="protein sequence ID" value="AWN23440.1"/>
    <property type="molecule type" value="Genomic_DNA"/>
</dbReference>
<dbReference type="OrthoDB" id="9800108at2"/>
<dbReference type="EC" id="4.2.1.96" evidence="3"/>
<accession>A0A2Z3JJC3</accession>
<dbReference type="PANTHER" id="PTHR12599">
    <property type="entry name" value="PTERIN-4-ALPHA-CARBINOLAMINE DEHYDRATASE"/>
    <property type="match status" value="1"/>
</dbReference>
<keyword evidence="4" id="KW-0456">Lyase</keyword>
<comment type="catalytic activity">
    <reaction evidence="1">
        <text>(4aS,6R)-4a-hydroxy-L-erythro-5,6,7,8-tetrahydrobiopterin = (6R)-L-erythro-6,7-dihydrobiopterin + H2O</text>
        <dbReference type="Rhea" id="RHEA:11920"/>
        <dbReference type="ChEBI" id="CHEBI:15377"/>
        <dbReference type="ChEBI" id="CHEBI:15642"/>
        <dbReference type="ChEBI" id="CHEBI:43120"/>
        <dbReference type="EC" id="4.2.1.96"/>
    </reaction>
</comment>
<evidence type="ECO:0000256" key="4">
    <source>
        <dbReference type="ARBA" id="ARBA00023239"/>
    </source>
</evidence>
<dbReference type="GO" id="GO:0008124">
    <property type="term" value="F:4-alpha-hydroxytetrahydrobiopterin dehydratase activity"/>
    <property type="evidence" value="ECO:0007669"/>
    <property type="project" value="UniProtKB-EC"/>
</dbReference>
<evidence type="ECO:0000256" key="2">
    <source>
        <dbReference type="ARBA" id="ARBA00006472"/>
    </source>
</evidence>
<sequence length="107" mass="12463">MTQNEHKRDRLTDGDVQDLKPEGWWGDDGKLFRVFEFQTYQEGVDFALRVAELAEAQDHHPEITIFYKKVKVNYYTHETNSYVSGVTRLDLRGAEAVNSLYALPRPE</sequence>
<dbReference type="RefSeq" id="WP_109827168.1">
    <property type="nucleotide sequence ID" value="NZ_CP029494.1"/>
</dbReference>
<dbReference type="KEGG" id="dez:DKM44_09540"/>
<comment type="similarity">
    <text evidence="2">Belongs to the pterin-4-alpha-carbinolamine dehydratase family.</text>
</comment>
<dbReference type="InterPro" id="IPR001533">
    <property type="entry name" value="Pterin_deHydtase"/>
</dbReference>
<reference evidence="5 6" key="1">
    <citation type="submission" date="2018-05" db="EMBL/GenBank/DDBJ databases">
        <title>Complete Genome Sequence of Deinococcus sp. strain 17bor-2.</title>
        <authorList>
            <person name="Srinivasan S."/>
        </authorList>
    </citation>
    <scope>NUCLEOTIDE SEQUENCE [LARGE SCALE GENOMIC DNA]</scope>
    <source>
        <strain evidence="5 6">17bor-2</strain>
    </source>
</reference>
<dbReference type="Gene3D" id="3.30.1360.20">
    <property type="entry name" value="Transcriptional coactivator/pterin dehydratase"/>
    <property type="match status" value="1"/>
</dbReference>
<dbReference type="Proteomes" id="UP000245368">
    <property type="component" value="Chromosome"/>
</dbReference>
<keyword evidence="6" id="KW-1185">Reference proteome</keyword>
<evidence type="ECO:0000313" key="6">
    <source>
        <dbReference type="Proteomes" id="UP000245368"/>
    </source>
</evidence>